<feature type="domain" description="RNA polymerase beta subunit protrusion" evidence="10">
    <location>
        <begin position="63"/>
        <end position="372"/>
    </location>
</feature>
<evidence type="ECO:0000256" key="2">
    <source>
        <dbReference type="ARBA" id="ARBA00022478"/>
    </source>
</evidence>
<dbReference type="Gene3D" id="2.30.150.10">
    <property type="entry name" value="DNA-directed RNA polymerase, beta subunit, external 1 domain"/>
    <property type="match status" value="1"/>
</dbReference>
<dbReference type="InterPro" id="IPR007644">
    <property type="entry name" value="RNA_pol_bsu_protrusion"/>
</dbReference>
<dbReference type="InterPro" id="IPR010243">
    <property type="entry name" value="RNA_pol_bsu_bac"/>
</dbReference>
<keyword evidence="5" id="KW-0804">Transcription</keyword>
<dbReference type="HAMAP" id="MF_01321">
    <property type="entry name" value="RNApol_bact_RpoB"/>
    <property type="match status" value="1"/>
</dbReference>
<dbReference type="NCBIfam" id="NF001616">
    <property type="entry name" value="PRK00405.1"/>
    <property type="match status" value="1"/>
</dbReference>
<dbReference type="GO" id="GO:0032549">
    <property type="term" value="F:ribonucleoside binding"/>
    <property type="evidence" value="ECO:0007669"/>
    <property type="project" value="InterPro"/>
</dbReference>
<dbReference type="Gene3D" id="2.40.50.100">
    <property type="match status" value="1"/>
</dbReference>
<name>A0A2M7THJ1_9BACT</name>
<gene>
    <name evidence="13" type="ORF">COY30_01370</name>
</gene>
<feature type="domain" description="RNA polymerase Rpb2" evidence="11">
    <location>
        <begin position="389"/>
        <end position="456"/>
    </location>
</feature>
<evidence type="ECO:0000256" key="4">
    <source>
        <dbReference type="ARBA" id="ARBA00022695"/>
    </source>
</evidence>
<keyword evidence="4" id="KW-0548">Nucleotidyltransferase</keyword>
<organism evidence="13 14">
    <name type="scientific">Candidatus Woesebacteria bacterium CG_4_10_14_0_2_um_filter_44_9</name>
    <dbReference type="NCBI Taxonomy" id="1975055"/>
    <lineage>
        <taxon>Bacteria</taxon>
        <taxon>Candidatus Woeseibacteriota</taxon>
    </lineage>
</organism>
<evidence type="ECO:0000256" key="7">
    <source>
        <dbReference type="RuleBase" id="RU000434"/>
    </source>
</evidence>
<keyword evidence="3" id="KW-0808">Transferase</keyword>
<dbReference type="Pfam" id="PF10385">
    <property type="entry name" value="RNA_pol_Rpb2_45"/>
    <property type="match status" value="1"/>
</dbReference>
<dbReference type="InterPro" id="IPR042107">
    <property type="entry name" value="DNA-dir_RNA_pol_bsu_ext_1_sf"/>
</dbReference>
<dbReference type="AlphaFoldDB" id="A0A2M7THJ1"/>
<dbReference type="Pfam" id="PF04561">
    <property type="entry name" value="RNA_pol_Rpb2_2"/>
    <property type="match status" value="1"/>
</dbReference>
<dbReference type="InterPro" id="IPR007120">
    <property type="entry name" value="DNA-dir_RNAP_su2_dom"/>
</dbReference>
<dbReference type="InterPro" id="IPR019462">
    <property type="entry name" value="DNA-dir_RNA_pol_bsu_external_1"/>
</dbReference>
<evidence type="ECO:0000259" key="11">
    <source>
        <dbReference type="Pfam" id="PF04565"/>
    </source>
</evidence>
<dbReference type="NCBIfam" id="TIGR02013">
    <property type="entry name" value="rpoB"/>
    <property type="match status" value="1"/>
</dbReference>
<dbReference type="InterPro" id="IPR007642">
    <property type="entry name" value="RNA_pol_Rpb2_2"/>
</dbReference>
<keyword evidence="2 13" id="KW-0240">DNA-directed RNA polymerase</keyword>
<comment type="catalytic activity">
    <reaction evidence="6">
        <text>RNA(n) + a ribonucleoside 5'-triphosphate = RNA(n+1) + diphosphate</text>
        <dbReference type="Rhea" id="RHEA:21248"/>
        <dbReference type="Rhea" id="RHEA-COMP:14527"/>
        <dbReference type="Rhea" id="RHEA-COMP:17342"/>
        <dbReference type="ChEBI" id="CHEBI:33019"/>
        <dbReference type="ChEBI" id="CHEBI:61557"/>
        <dbReference type="ChEBI" id="CHEBI:140395"/>
        <dbReference type="EC" id="2.7.7.6"/>
    </reaction>
</comment>
<dbReference type="Gene3D" id="2.40.270.10">
    <property type="entry name" value="DNA-directed RNA polymerase, subunit 2, domain 6"/>
    <property type="match status" value="2"/>
</dbReference>
<feature type="domain" description="RNA polymerase Rpb2" evidence="9">
    <location>
        <begin position="134"/>
        <end position="327"/>
    </location>
</feature>
<dbReference type="Pfam" id="PF04563">
    <property type="entry name" value="RNA_pol_Rpb2_1"/>
    <property type="match status" value="1"/>
</dbReference>
<evidence type="ECO:0000259" key="12">
    <source>
        <dbReference type="Pfam" id="PF10385"/>
    </source>
</evidence>
<dbReference type="InterPro" id="IPR014724">
    <property type="entry name" value="RNA_pol_RPB2_OB-fold"/>
</dbReference>
<evidence type="ECO:0000313" key="14">
    <source>
        <dbReference type="Proteomes" id="UP000231727"/>
    </source>
</evidence>
<evidence type="ECO:0000259" key="8">
    <source>
        <dbReference type="Pfam" id="PF00562"/>
    </source>
</evidence>
<evidence type="ECO:0000256" key="3">
    <source>
        <dbReference type="ARBA" id="ARBA00022679"/>
    </source>
</evidence>
<evidence type="ECO:0000256" key="6">
    <source>
        <dbReference type="ARBA" id="ARBA00048552"/>
    </source>
</evidence>
<dbReference type="Pfam" id="PF00562">
    <property type="entry name" value="RNA_pol_Rpb2_6"/>
    <property type="match status" value="1"/>
</dbReference>
<dbReference type="Gene3D" id="3.90.1110.10">
    <property type="entry name" value="RNA polymerase Rpb2, domain 2"/>
    <property type="match status" value="1"/>
</dbReference>
<evidence type="ECO:0000256" key="1">
    <source>
        <dbReference type="ARBA" id="ARBA00012418"/>
    </source>
</evidence>
<sequence length="1006" mass="111427">MISKTTRRNFGKTEKNLLELNLAKVQKESWQWFLTEGIAIELTNVSPIDDFTGKNWQLILGQHSLEEPSISPMVAQEKGLTFSSPLKITATLINKRSGKEVSQEVFLGDLPQMTPQGTFIINGIERAVINQLVRSPGVYFFQELDVSSGRMLSKAEVRPLHGSWLEFEISRGDIISARIDRRKKVLASIFLRAFGLESNEEIFKMFEKVDKDPNHKYLQATLAKDNTKSKAEAILEIYRKLRPGEPAVLENAESLFQNLFLESRRYDLGKVGRYKANKRLSLTLPNEKSTWVLTRQDVIGTISYLVGLQNGIGRVDDIDHLSNRRLRRVGELVAVNAFRVGLLRLERSIKEKMSLISPDDKPLPATLINARPLISSLNEFFRSNQLSIILDNTNPLSEIDNLRRASVLGPGGINRERASFSIRDVNSSQYGRLDPVRSPEGPNIGLVTYLALYTRVNEFGFLETPYRKIKKTKRGKDIKAKVTEEVVYLTADDEEEYHITYSGVNIDRAGFLTDRRIPLRHKGNFTEGPVDLVDYIDVTPRQVIGASASLIPFLGHDEGNRSLMGSNMQCQAVPLVNPESPVVGTGMETEIAKGMGRVIYARHSGKVTFCDAKTIEVKLDQKVEAKSSFEDIEIAEGGRKENYHLLKFRRTAHSTCYNQKAVVSPGQKIKAGDLLADGPAVEAGELALGRNLLIAYTSLAGYGFEDAILVSDRLVKEDVLTSIHIEEYEADLVDTKLGPEELTRDIPNVAEAELANLAEDGIVVVGAEVGPNDILVGKIAPKGETELTSEERLLRAIFGEKAREVRDTSLRVPHGEKGIVVDVSILDKDKGDELGPGVIKKVIVKVAQIRKLTVGDKVAGRHGNKGVVAKIMPVSDMPYLPDGTPVDIIISPLSVLARMNLGQLLECHLGWALSKSGEKAMLPVFDKVSEDLIFKELEKANLPISGKVKLRDGRTGESFKEDTVVGVAYIMKLIHMVEDKTHARSTGPYSLVTQQPLGGKAQMGGQ</sequence>
<dbReference type="InterPro" id="IPR015712">
    <property type="entry name" value="DNA-dir_RNA_pol_su2"/>
</dbReference>
<dbReference type="Gene3D" id="2.40.50.150">
    <property type="match status" value="1"/>
</dbReference>
<reference evidence="14" key="1">
    <citation type="submission" date="2017-09" db="EMBL/GenBank/DDBJ databases">
        <title>Depth-based differentiation of microbial function through sediment-hosted aquifers and enrichment of novel symbionts in the deep terrestrial subsurface.</title>
        <authorList>
            <person name="Probst A.J."/>
            <person name="Ladd B."/>
            <person name="Jarett J.K."/>
            <person name="Geller-Mcgrath D.E."/>
            <person name="Sieber C.M.K."/>
            <person name="Emerson J.B."/>
            <person name="Anantharaman K."/>
            <person name="Thomas B.C."/>
            <person name="Malmstrom R."/>
            <person name="Stieglmeier M."/>
            <person name="Klingl A."/>
            <person name="Woyke T."/>
            <person name="Ryan C.M."/>
            <person name="Banfield J.F."/>
        </authorList>
    </citation>
    <scope>NUCLEOTIDE SEQUENCE [LARGE SCALE GENOMIC DNA]</scope>
</reference>
<proteinExistence type="inferred from homology"/>
<dbReference type="GO" id="GO:0006351">
    <property type="term" value="P:DNA-templated transcription"/>
    <property type="evidence" value="ECO:0007669"/>
    <property type="project" value="InterPro"/>
</dbReference>
<dbReference type="GO" id="GO:0000428">
    <property type="term" value="C:DNA-directed RNA polymerase complex"/>
    <property type="evidence" value="ECO:0007669"/>
    <property type="project" value="UniProtKB-KW"/>
</dbReference>
<evidence type="ECO:0000259" key="10">
    <source>
        <dbReference type="Pfam" id="PF04563"/>
    </source>
</evidence>
<dbReference type="EMBL" id="PFNN01000027">
    <property type="protein sequence ID" value="PIZ45740.1"/>
    <property type="molecule type" value="Genomic_DNA"/>
</dbReference>
<dbReference type="GO" id="GO:0003899">
    <property type="term" value="F:DNA-directed RNA polymerase activity"/>
    <property type="evidence" value="ECO:0007669"/>
    <property type="project" value="UniProtKB-EC"/>
</dbReference>
<feature type="domain" description="DNA-directed RNA polymerase subunit 2 hybrid-binding" evidence="8">
    <location>
        <begin position="641"/>
        <end position="1002"/>
    </location>
</feature>
<dbReference type="InterPro" id="IPR007645">
    <property type="entry name" value="RNA_pol_Rpb2_3"/>
</dbReference>
<accession>A0A2M7THJ1</accession>
<dbReference type="PROSITE" id="PS01166">
    <property type="entry name" value="RNA_POL_BETA"/>
    <property type="match status" value="1"/>
</dbReference>
<dbReference type="InterPro" id="IPR007121">
    <property type="entry name" value="RNA_pol_bsu_CS"/>
</dbReference>
<evidence type="ECO:0000313" key="13">
    <source>
        <dbReference type="EMBL" id="PIZ45740.1"/>
    </source>
</evidence>
<dbReference type="InterPro" id="IPR037033">
    <property type="entry name" value="DNA-dir_RNAP_su2_hyb_sf"/>
</dbReference>
<comment type="similarity">
    <text evidence="7">Belongs to the RNA polymerase beta chain family.</text>
</comment>
<protein>
    <recommendedName>
        <fullName evidence="1">DNA-directed RNA polymerase</fullName>
        <ecNumber evidence="1">2.7.7.6</ecNumber>
    </recommendedName>
</protein>
<feature type="domain" description="DNA-directed RNA polymerase beta subunit external 1" evidence="12">
    <location>
        <begin position="466"/>
        <end position="538"/>
    </location>
</feature>
<dbReference type="PANTHER" id="PTHR20856">
    <property type="entry name" value="DNA-DIRECTED RNA POLYMERASE I SUBUNIT 2"/>
    <property type="match status" value="1"/>
</dbReference>
<comment type="caution">
    <text evidence="13">The sequence shown here is derived from an EMBL/GenBank/DDBJ whole genome shotgun (WGS) entry which is preliminary data.</text>
</comment>
<dbReference type="InterPro" id="IPR037034">
    <property type="entry name" value="RNA_pol_Rpb2_2_sf"/>
</dbReference>
<dbReference type="SUPFAM" id="SSF64484">
    <property type="entry name" value="beta and beta-prime subunits of DNA dependent RNA-polymerase"/>
    <property type="match status" value="1"/>
</dbReference>
<dbReference type="GO" id="GO:0003677">
    <property type="term" value="F:DNA binding"/>
    <property type="evidence" value="ECO:0007669"/>
    <property type="project" value="InterPro"/>
</dbReference>
<dbReference type="Pfam" id="PF04565">
    <property type="entry name" value="RNA_pol_Rpb2_3"/>
    <property type="match status" value="1"/>
</dbReference>
<dbReference type="Proteomes" id="UP000231727">
    <property type="component" value="Unassembled WGS sequence"/>
</dbReference>
<dbReference type="CDD" id="cd00653">
    <property type="entry name" value="RNA_pol_B_RPB2"/>
    <property type="match status" value="1"/>
</dbReference>
<evidence type="ECO:0000256" key="5">
    <source>
        <dbReference type="ARBA" id="ARBA00023163"/>
    </source>
</evidence>
<dbReference type="Gene3D" id="3.90.1100.10">
    <property type="match status" value="1"/>
</dbReference>
<feature type="non-terminal residue" evidence="13">
    <location>
        <position position="1006"/>
    </location>
</feature>
<evidence type="ECO:0000259" key="9">
    <source>
        <dbReference type="Pfam" id="PF04561"/>
    </source>
</evidence>
<dbReference type="EC" id="2.7.7.6" evidence="1"/>